<dbReference type="GO" id="GO:0046983">
    <property type="term" value="F:protein dimerization activity"/>
    <property type="evidence" value="ECO:0007669"/>
    <property type="project" value="InterPro"/>
</dbReference>
<comment type="caution">
    <text evidence="6">The sequence shown here is derived from an EMBL/GenBank/DDBJ whole genome shotgun (WGS) entry which is preliminary data.</text>
</comment>
<gene>
    <name evidence="6" type="ORF">FYJ35_09525</name>
</gene>
<dbReference type="InterPro" id="IPR022687">
    <property type="entry name" value="HTH_DTXR"/>
</dbReference>
<evidence type="ECO:0000313" key="6">
    <source>
        <dbReference type="EMBL" id="MSS15270.1"/>
    </source>
</evidence>
<proteinExistence type="inferred from homology"/>
<keyword evidence="3" id="KW-0238">DNA-binding</keyword>
<sequence length="147" mass="16422">MSETTLHSSHPYHTTESAQNYLEAILMLSEQKPVVRSVDVANELGYKKSSISIAMKNLRENNLITVTPEGYIYLTDEGLKIASTIYERHKFFSCWLANLGVDQATAAADACKIEHDLSPESFAAIKRYITEQYAKEQKSAATDTDAK</sequence>
<dbReference type="PANTHER" id="PTHR33238">
    <property type="entry name" value="IRON (METAL) DEPENDENT REPRESSOR, DTXR FAMILY"/>
    <property type="match status" value="1"/>
</dbReference>
<dbReference type="AlphaFoldDB" id="A0A6L5X4Y5"/>
<dbReference type="GO" id="GO:0003700">
    <property type="term" value="F:DNA-binding transcription factor activity"/>
    <property type="evidence" value="ECO:0007669"/>
    <property type="project" value="InterPro"/>
</dbReference>
<dbReference type="InterPro" id="IPR050536">
    <property type="entry name" value="DtxR_MntR_Metal-Reg"/>
</dbReference>
<dbReference type="GO" id="GO:0046914">
    <property type="term" value="F:transition metal ion binding"/>
    <property type="evidence" value="ECO:0007669"/>
    <property type="project" value="InterPro"/>
</dbReference>
<dbReference type="EMBL" id="VULZ01000010">
    <property type="protein sequence ID" value="MSS15270.1"/>
    <property type="molecule type" value="Genomic_DNA"/>
</dbReference>
<dbReference type="InterPro" id="IPR036421">
    <property type="entry name" value="Fe_dep_repressor_sf"/>
</dbReference>
<evidence type="ECO:0000313" key="7">
    <source>
        <dbReference type="Proteomes" id="UP000481852"/>
    </source>
</evidence>
<reference evidence="6 7" key="1">
    <citation type="submission" date="2019-08" db="EMBL/GenBank/DDBJ databases">
        <title>In-depth cultivation of the pig gut microbiome towards novel bacterial diversity and tailored functional studies.</title>
        <authorList>
            <person name="Wylensek D."/>
            <person name="Hitch T.C.A."/>
            <person name="Clavel T."/>
        </authorList>
    </citation>
    <scope>NUCLEOTIDE SEQUENCE [LARGE SCALE GENOMIC DNA]</scope>
    <source>
        <strain evidence="6 7">Oil+RF-744-WCA-WT-11</strain>
    </source>
</reference>
<dbReference type="InterPro" id="IPR001367">
    <property type="entry name" value="Fe_dep_repressor"/>
</dbReference>
<dbReference type="SUPFAM" id="SSF46785">
    <property type="entry name" value="Winged helix' DNA-binding domain"/>
    <property type="match status" value="1"/>
</dbReference>
<protein>
    <submittedName>
        <fullName evidence="6">Metal-dependent transcriptional regulator</fullName>
    </submittedName>
</protein>
<feature type="domain" description="HTH dtxR-type" evidence="5">
    <location>
        <begin position="14"/>
        <end position="75"/>
    </location>
</feature>
<evidence type="ECO:0000256" key="4">
    <source>
        <dbReference type="ARBA" id="ARBA00023163"/>
    </source>
</evidence>
<keyword evidence="2" id="KW-0805">Transcription regulation</keyword>
<accession>A0A6L5X4Y5</accession>
<dbReference type="Pfam" id="PF01325">
    <property type="entry name" value="Fe_dep_repress"/>
    <property type="match status" value="1"/>
</dbReference>
<dbReference type="RefSeq" id="WP_154525952.1">
    <property type="nucleotide sequence ID" value="NZ_JAQYJL010000019.1"/>
</dbReference>
<keyword evidence="4" id="KW-0804">Transcription</keyword>
<comment type="similarity">
    <text evidence="1">Belongs to the DtxR/MntR family.</text>
</comment>
<dbReference type="PROSITE" id="PS50944">
    <property type="entry name" value="HTH_DTXR"/>
    <property type="match status" value="1"/>
</dbReference>
<dbReference type="GO" id="GO:0003677">
    <property type="term" value="F:DNA binding"/>
    <property type="evidence" value="ECO:0007669"/>
    <property type="project" value="UniProtKB-KW"/>
</dbReference>
<keyword evidence="7" id="KW-1185">Reference proteome</keyword>
<dbReference type="Gene3D" id="1.10.10.10">
    <property type="entry name" value="Winged helix-like DNA-binding domain superfamily/Winged helix DNA-binding domain"/>
    <property type="match status" value="1"/>
</dbReference>
<dbReference type="Gene3D" id="1.10.60.10">
    <property type="entry name" value="Iron dependent repressor, metal binding and dimerisation domain"/>
    <property type="match status" value="1"/>
</dbReference>
<dbReference type="InterPro" id="IPR036390">
    <property type="entry name" value="WH_DNA-bd_sf"/>
</dbReference>
<dbReference type="Pfam" id="PF02742">
    <property type="entry name" value="Fe_dep_repr_C"/>
    <property type="match status" value="1"/>
</dbReference>
<evidence type="ECO:0000256" key="1">
    <source>
        <dbReference type="ARBA" id="ARBA00007871"/>
    </source>
</evidence>
<organism evidence="6 7">
    <name type="scientific">Porcincola intestinalis</name>
    <dbReference type="NCBI Taxonomy" id="2606632"/>
    <lineage>
        <taxon>Bacteria</taxon>
        <taxon>Bacillati</taxon>
        <taxon>Bacillota</taxon>
        <taxon>Clostridia</taxon>
        <taxon>Lachnospirales</taxon>
        <taxon>Lachnospiraceae</taxon>
        <taxon>Porcincola</taxon>
    </lineage>
</organism>
<dbReference type="PANTHER" id="PTHR33238:SF7">
    <property type="entry name" value="IRON-DEPENDENT TRANSCRIPTIONAL REGULATOR"/>
    <property type="match status" value="1"/>
</dbReference>
<evidence type="ECO:0000259" key="5">
    <source>
        <dbReference type="PROSITE" id="PS50944"/>
    </source>
</evidence>
<name>A0A6L5X4Y5_9FIRM</name>
<evidence type="ECO:0000256" key="3">
    <source>
        <dbReference type="ARBA" id="ARBA00023125"/>
    </source>
</evidence>
<dbReference type="SMART" id="SM00529">
    <property type="entry name" value="HTH_DTXR"/>
    <property type="match status" value="1"/>
</dbReference>
<dbReference type="SUPFAM" id="SSF47979">
    <property type="entry name" value="Iron-dependent repressor protein, dimerization domain"/>
    <property type="match status" value="1"/>
</dbReference>
<dbReference type="InterPro" id="IPR036388">
    <property type="entry name" value="WH-like_DNA-bd_sf"/>
</dbReference>
<evidence type="ECO:0000256" key="2">
    <source>
        <dbReference type="ARBA" id="ARBA00023015"/>
    </source>
</evidence>
<dbReference type="InterPro" id="IPR022689">
    <property type="entry name" value="Iron_dep_repressor"/>
</dbReference>
<dbReference type="Proteomes" id="UP000481852">
    <property type="component" value="Unassembled WGS sequence"/>
</dbReference>